<proteinExistence type="predicted"/>
<evidence type="ECO:0000313" key="4">
    <source>
        <dbReference type="EMBL" id="RDS59842.1"/>
    </source>
</evidence>
<evidence type="ECO:0000256" key="2">
    <source>
        <dbReference type="PROSITE-ProRule" id="PRU00335"/>
    </source>
</evidence>
<organism evidence="4 5">
    <name type="scientific">Weissella thailandensis</name>
    <dbReference type="NCBI Taxonomy" id="89061"/>
    <lineage>
        <taxon>Bacteria</taxon>
        <taxon>Bacillati</taxon>
        <taxon>Bacillota</taxon>
        <taxon>Bacilli</taxon>
        <taxon>Lactobacillales</taxon>
        <taxon>Lactobacillaceae</taxon>
        <taxon>Weissella</taxon>
    </lineage>
</organism>
<dbReference type="Gene3D" id="1.10.357.10">
    <property type="entry name" value="Tetracycline Repressor, domain 2"/>
    <property type="match status" value="1"/>
</dbReference>
<dbReference type="Pfam" id="PF00440">
    <property type="entry name" value="TetR_N"/>
    <property type="match status" value="1"/>
</dbReference>
<sequence>MRMRTTDINKIKAIKESVLNLSQDVGLSNMTTAKIAKEASVSPATIYLHYHDKTDLLSRLYEEVKVKLHEGLDQAIDQTQNLEVQIGQAIRFSVAQYRKFPKQAYFMGTLWSNQELLDQHAIEFGNTMESPLADLFVRIQQSPEYSPLSHDVLEIFFTVPTLVLEREPKMDEKELNQIINMVTKAIKK</sequence>
<dbReference type="InterPro" id="IPR009057">
    <property type="entry name" value="Homeodomain-like_sf"/>
</dbReference>
<dbReference type="InterPro" id="IPR001647">
    <property type="entry name" value="HTH_TetR"/>
</dbReference>
<evidence type="ECO:0000259" key="3">
    <source>
        <dbReference type="PROSITE" id="PS50977"/>
    </source>
</evidence>
<feature type="domain" description="HTH tetR-type" evidence="3">
    <location>
        <begin position="8"/>
        <end position="68"/>
    </location>
</feature>
<dbReference type="Proteomes" id="UP000254492">
    <property type="component" value="Unassembled WGS sequence"/>
</dbReference>
<dbReference type="PROSITE" id="PS50977">
    <property type="entry name" value="HTH_TETR_2"/>
    <property type="match status" value="1"/>
</dbReference>
<keyword evidence="5" id="KW-1185">Reference proteome</keyword>
<dbReference type="SUPFAM" id="SSF46689">
    <property type="entry name" value="Homeodomain-like"/>
    <property type="match status" value="1"/>
</dbReference>
<accession>A0ABX9I5S0</accession>
<feature type="DNA-binding region" description="H-T-H motif" evidence="2">
    <location>
        <begin position="31"/>
        <end position="50"/>
    </location>
</feature>
<dbReference type="PANTHER" id="PTHR43479:SF11">
    <property type="entry name" value="ACREF_ENVCD OPERON REPRESSOR-RELATED"/>
    <property type="match status" value="1"/>
</dbReference>
<keyword evidence="1 2" id="KW-0238">DNA-binding</keyword>
<comment type="caution">
    <text evidence="4">The sequence shown here is derived from an EMBL/GenBank/DDBJ whole genome shotgun (WGS) entry which is preliminary data.</text>
</comment>
<dbReference type="PANTHER" id="PTHR43479">
    <property type="entry name" value="ACREF/ENVCD OPERON REPRESSOR-RELATED"/>
    <property type="match status" value="1"/>
</dbReference>
<dbReference type="InterPro" id="IPR050624">
    <property type="entry name" value="HTH-type_Tx_Regulator"/>
</dbReference>
<dbReference type="EMBL" id="QRAY01000005">
    <property type="protein sequence ID" value="RDS59842.1"/>
    <property type="molecule type" value="Genomic_DNA"/>
</dbReference>
<reference evidence="4 5" key="1">
    <citation type="submission" date="2018-07" db="EMBL/GenBank/DDBJ databases">
        <title>Genome-based reclassification of Weissella jogaejeotgali as Weissella thailandensis.</title>
        <authorList>
            <person name="Chun J."/>
            <person name="Kim B.-Y."/>
            <person name="Kwak M.-J."/>
        </authorList>
    </citation>
    <scope>NUCLEOTIDE SEQUENCE [LARGE SCALE GENOMIC DNA]</scope>
    <source>
        <strain evidence="4 5">KCTC 3751</strain>
    </source>
</reference>
<gene>
    <name evidence="4" type="ORF">DWV05_03460</name>
</gene>
<evidence type="ECO:0000313" key="5">
    <source>
        <dbReference type="Proteomes" id="UP000254492"/>
    </source>
</evidence>
<evidence type="ECO:0000256" key="1">
    <source>
        <dbReference type="ARBA" id="ARBA00023125"/>
    </source>
</evidence>
<name>A0ABX9I5S0_9LACO</name>
<protein>
    <submittedName>
        <fullName evidence="4">TetR/AcrR family transcriptional regulator</fullName>
    </submittedName>
</protein>